<evidence type="ECO:0000313" key="3">
    <source>
        <dbReference type="Proteomes" id="UP001430647"/>
    </source>
</evidence>
<accession>A0AAU8I7F8</accession>
<dbReference type="AlphaFoldDB" id="A0AAU8I7F8"/>
<dbReference type="EMBL" id="CP131914">
    <property type="protein sequence ID" value="XCI81222.1"/>
    <property type="molecule type" value="Genomic_DNA"/>
</dbReference>
<organism evidence="2">
    <name type="scientific">Xanthomonas indica</name>
    <dbReference type="NCBI Taxonomy" id="2912242"/>
    <lineage>
        <taxon>Bacteria</taxon>
        <taxon>Pseudomonadati</taxon>
        <taxon>Pseudomonadota</taxon>
        <taxon>Gammaproteobacteria</taxon>
        <taxon>Lysobacterales</taxon>
        <taxon>Lysobacteraceae</taxon>
        <taxon>Xanthomonas</taxon>
    </lineage>
</organism>
<reference evidence="1" key="2">
    <citation type="submission" date="2022-01" db="EMBL/GenBank/DDBJ databases">
        <authorList>
            <person name="Rana R."/>
            <person name="Patil P.B."/>
        </authorList>
    </citation>
    <scope>NUCLEOTIDE SEQUENCE</scope>
    <source>
        <strain evidence="1">PPL560</strain>
    </source>
</reference>
<gene>
    <name evidence="1" type="ORF">L3V74_02990</name>
    <name evidence="2" type="ORF">Q7W82_03390</name>
</gene>
<dbReference type="InterPro" id="IPR016630">
    <property type="entry name" value="UCP015278"/>
</dbReference>
<name>A0AAU8I7F8_9XANT</name>
<evidence type="ECO:0000313" key="2">
    <source>
        <dbReference type="EMBL" id="XCI81222.1"/>
    </source>
</evidence>
<protein>
    <submittedName>
        <fullName evidence="2">DUF2247 family protein</fullName>
    </submittedName>
</protein>
<dbReference type="Pfam" id="PF10004">
    <property type="entry name" value="DUF2247"/>
    <property type="match status" value="1"/>
</dbReference>
<evidence type="ECO:0000313" key="1">
    <source>
        <dbReference type="EMBL" id="MCI2260494.1"/>
    </source>
</evidence>
<dbReference type="EMBL" id="JAKJPQ010000002">
    <property type="protein sequence ID" value="MCI2260494.1"/>
    <property type="molecule type" value="Genomic_DNA"/>
</dbReference>
<reference evidence="1 3" key="1">
    <citation type="journal article" date="2022" name="Curr. Microbiol.">
        <title>Xanthomonas indica sp. nov., a Novel Member of Non-Pathogenic Xanthomonas Community from Healthy Rice Seeds.</title>
        <authorList>
            <person name="Rana R."/>
            <person name="Madhavan V.N."/>
            <person name="Saroha T."/>
            <person name="Bansal K."/>
            <person name="Kaur A."/>
            <person name="Sonti R.V."/>
            <person name="Patel H.K."/>
            <person name="Patil P.B."/>
        </authorList>
    </citation>
    <scope>NUCLEOTIDE SEQUENCE [LARGE SCALE GENOMIC DNA]</scope>
    <source>
        <strain evidence="1 3">PPL560</strain>
    </source>
</reference>
<keyword evidence="3" id="KW-1185">Reference proteome</keyword>
<dbReference type="KEGG" id="xin:Q7W82_03390"/>
<dbReference type="Proteomes" id="UP001430647">
    <property type="component" value="Unassembled WGS sequence"/>
</dbReference>
<proteinExistence type="predicted"/>
<sequence length="146" mass="16749">MSLGLVDWGTLVVGKKRGWIGKDDVIDYCNYILRKSHDEKAISMLVVDEASEEDFFDALYKNAGPFEEFVEQEKWRLAFLVYISNLNSDDNEKIRLLQEVYADFYYPEDMAECSIYGGGRGDPLAAMMRVIAELSKKLCIKNNIIN</sequence>
<dbReference type="RefSeq" id="WP_242157450.1">
    <property type="nucleotide sequence ID" value="NZ_CP131914.1"/>
</dbReference>
<reference evidence="2" key="3">
    <citation type="submission" date="2023-08" db="EMBL/GenBank/DDBJ databases">
        <title>Complete genome sequence of Xanthomonas indica.</title>
        <authorList>
            <person name="Patil P.B."/>
            <person name="Rana R."/>
        </authorList>
    </citation>
    <scope>NUCLEOTIDE SEQUENCE</scope>
    <source>
        <strain evidence="2">PPL560</strain>
    </source>
</reference>